<dbReference type="AlphaFoldDB" id="A0A256LLG4"/>
<gene>
    <name evidence="1" type="ORF">CBF53_00080</name>
    <name evidence="2" type="ORF">CBF70_00080</name>
</gene>
<reference evidence="2 3" key="1">
    <citation type="submission" date="2017-04" db="EMBL/GenBank/DDBJ databases">
        <authorList>
            <person name="Afonso C.L."/>
            <person name="Miller P.J."/>
            <person name="Scott M.A."/>
            <person name="Spackman E."/>
            <person name="Goraichik I."/>
            <person name="Dimitrov K.M."/>
            <person name="Suarez D.L."/>
            <person name="Swayne D.E."/>
        </authorList>
    </citation>
    <scope>NUCLEOTIDE SEQUENCE [LARGE SCALE GENOMIC DNA]</scope>
    <source>
        <strain evidence="2 3">609q</strain>
    </source>
</reference>
<evidence type="ECO:0008006" key="5">
    <source>
        <dbReference type="Google" id="ProtNLM"/>
    </source>
</evidence>
<evidence type="ECO:0000313" key="1">
    <source>
        <dbReference type="EMBL" id="OYR89165.1"/>
    </source>
</evidence>
<dbReference type="EMBL" id="NGNX01000001">
    <property type="protein sequence ID" value="OYR93487.1"/>
    <property type="molecule type" value="Genomic_DNA"/>
</dbReference>
<dbReference type="Proteomes" id="UP000215828">
    <property type="component" value="Unassembled WGS sequence"/>
</dbReference>
<accession>A0A256LLG4</accession>
<evidence type="ECO:0000313" key="3">
    <source>
        <dbReference type="Proteomes" id="UP000215828"/>
    </source>
</evidence>
<evidence type="ECO:0000313" key="4">
    <source>
        <dbReference type="Proteomes" id="UP000216316"/>
    </source>
</evidence>
<dbReference type="Proteomes" id="UP000216316">
    <property type="component" value="Unassembled WGS sequence"/>
</dbReference>
<reference evidence="3 4" key="3">
    <citation type="submission" date="2017-09" db="EMBL/GenBank/DDBJ databases">
        <title>Tripartite evolution among Lactobacillus johnsonii, Lactobacillus taiwanensis, Lactobacillus reuteri and their rodent host.</title>
        <authorList>
            <person name="Wang T."/>
            <person name="Knowles S."/>
            <person name="Cheng C."/>
        </authorList>
    </citation>
    <scope>NUCLEOTIDE SEQUENCE [LARGE SCALE GENOMIC DNA]</scope>
    <source>
        <strain evidence="2 3">609q</strain>
        <strain evidence="1 4">609u</strain>
    </source>
</reference>
<dbReference type="EMBL" id="NGNV01000001">
    <property type="protein sequence ID" value="OYR89165.1"/>
    <property type="molecule type" value="Genomic_DNA"/>
</dbReference>
<reference evidence="1 4" key="2">
    <citation type="submission" date="2017-05" db="EMBL/GenBank/DDBJ databases">
        <authorList>
            <person name="Lin X.B."/>
            <person name="Stothard P."/>
            <person name="Tasseva G."/>
            <person name="Walter J."/>
        </authorList>
    </citation>
    <scope>NUCLEOTIDE SEQUENCE [LARGE SCALE GENOMIC DNA]</scope>
    <source>
        <strain evidence="1 4">609u</strain>
    </source>
</reference>
<keyword evidence="4" id="KW-1185">Reference proteome</keyword>
<proteinExistence type="predicted"/>
<sequence length="106" mass="12287">MQIKFDERGCKGFFKKYNKQVPLIKELIEKAIIKEIATGMSKIKLASRKRINGQKIYEFRLNLSTLGSARIAFSIFDDQAIVYFISKDIQKSSFSKEFEKIINKKG</sequence>
<evidence type="ECO:0000313" key="2">
    <source>
        <dbReference type="EMBL" id="OYR93487.1"/>
    </source>
</evidence>
<dbReference type="RefSeq" id="WP_094497346.1">
    <property type="nucleotide sequence ID" value="NZ_NGNV01000001.1"/>
</dbReference>
<comment type="caution">
    <text evidence="2">The sequence shown here is derived from an EMBL/GenBank/DDBJ whole genome shotgun (WGS) entry which is preliminary data.</text>
</comment>
<name>A0A256LLG4_9LACO</name>
<organism evidence="2 3">
    <name type="scientific">Lactobacillus taiwanensis</name>
    <dbReference type="NCBI Taxonomy" id="508451"/>
    <lineage>
        <taxon>Bacteria</taxon>
        <taxon>Bacillati</taxon>
        <taxon>Bacillota</taxon>
        <taxon>Bacilli</taxon>
        <taxon>Lactobacillales</taxon>
        <taxon>Lactobacillaceae</taxon>
        <taxon>Lactobacillus</taxon>
    </lineage>
</organism>
<protein>
    <recommendedName>
        <fullName evidence="5">Addiction module toxin RelE</fullName>
    </recommendedName>
</protein>